<feature type="compositionally biased region" description="Basic residues" evidence="1">
    <location>
        <begin position="1"/>
        <end position="11"/>
    </location>
</feature>
<name>A0A6C0DNL9_9ZZZZ</name>
<dbReference type="AlphaFoldDB" id="A0A6C0DNL9"/>
<evidence type="ECO:0000313" key="2">
    <source>
        <dbReference type="EMBL" id="QHT18071.1"/>
    </source>
</evidence>
<feature type="compositionally biased region" description="Basic residues" evidence="1">
    <location>
        <begin position="18"/>
        <end position="27"/>
    </location>
</feature>
<protein>
    <submittedName>
        <fullName evidence="2">Uncharacterized protein</fullName>
    </submittedName>
</protein>
<feature type="region of interest" description="Disordered" evidence="1">
    <location>
        <begin position="1"/>
        <end position="39"/>
    </location>
</feature>
<sequence>MKKSLHRKSKHGKNERNKRNKTRKIRKASGGNPSELTDEHPIQIVGNKLYVNLNNAYFADPYKNYYKGEHPVYIYNLLDLNIDKDGNMFRAYAGDKKEYYGKIDEDNKFSLDDGYKLIDDYPNSIHIDNTNRGTQLMSISNVMIKPGISKEGEWKPIFPVRNERTNEAPITLAQNAALNNAPNSKNADKQAKYIIFDRKHMKMHANYAFIQIFMPKGKRKIPFEGGYLEFEKAQAPPKAEVLEELERVVPSMPYEVEGSEIGKEYREARARFESRNPDWARFSPDEEK</sequence>
<evidence type="ECO:0000256" key="1">
    <source>
        <dbReference type="SAM" id="MobiDB-lite"/>
    </source>
</evidence>
<organism evidence="2">
    <name type="scientific">viral metagenome</name>
    <dbReference type="NCBI Taxonomy" id="1070528"/>
    <lineage>
        <taxon>unclassified sequences</taxon>
        <taxon>metagenomes</taxon>
        <taxon>organismal metagenomes</taxon>
    </lineage>
</organism>
<dbReference type="EMBL" id="MN739648">
    <property type="protein sequence ID" value="QHT18071.1"/>
    <property type="molecule type" value="Genomic_DNA"/>
</dbReference>
<reference evidence="2" key="1">
    <citation type="journal article" date="2020" name="Nature">
        <title>Giant virus diversity and host interactions through global metagenomics.</title>
        <authorList>
            <person name="Schulz F."/>
            <person name="Roux S."/>
            <person name="Paez-Espino D."/>
            <person name="Jungbluth S."/>
            <person name="Walsh D.A."/>
            <person name="Denef V.J."/>
            <person name="McMahon K.D."/>
            <person name="Konstantinidis K.T."/>
            <person name="Eloe-Fadrosh E.A."/>
            <person name="Kyrpides N.C."/>
            <person name="Woyke T."/>
        </authorList>
    </citation>
    <scope>NUCLEOTIDE SEQUENCE</scope>
    <source>
        <strain evidence="2">GVMAG-M-3300023174-3</strain>
    </source>
</reference>
<accession>A0A6C0DNL9</accession>
<proteinExistence type="predicted"/>